<protein>
    <submittedName>
        <fullName evidence="1">Uncharacterized protein</fullName>
    </submittedName>
</protein>
<gene>
    <name evidence="1" type="ORF">CR513_41442</name>
</gene>
<dbReference type="Proteomes" id="UP000257109">
    <property type="component" value="Unassembled WGS sequence"/>
</dbReference>
<keyword evidence="2" id="KW-1185">Reference proteome</keyword>
<reference evidence="1" key="1">
    <citation type="submission" date="2018-05" db="EMBL/GenBank/DDBJ databases">
        <title>Draft genome of Mucuna pruriens seed.</title>
        <authorList>
            <person name="Nnadi N.E."/>
            <person name="Vos R."/>
            <person name="Hasami M.H."/>
            <person name="Devisetty U.K."/>
            <person name="Aguiy J.C."/>
        </authorList>
    </citation>
    <scope>NUCLEOTIDE SEQUENCE [LARGE SCALE GENOMIC DNA]</scope>
    <source>
        <strain evidence="1">JCA_2017</strain>
    </source>
</reference>
<proteinExistence type="predicted"/>
<organism evidence="1 2">
    <name type="scientific">Mucuna pruriens</name>
    <name type="common">Velvet bean</name>
    <name type="synonym">Dolichos pruriens</name>
    <dbReference type="NCBI Taxonomy" id="157652"/>
    <lineage>
        <taxon>Eukaryota</taxon>
        <taxon>Viridiplantae</taxon>
        <taxon>Streptophyta</taxon>
        <taxon>Embryophyta</taxon>
        <taxon>Tracheophyta</taxon>
        <taxon>Spermatophyta</taxon>
        <taxon>Magnoliopsida</taxon>
        <taxon>eudicotyledons</taxon>
        <taxon>Gunneridae</taxon>
        <taxon>Pentapetalae</taxon>
        <taxon>rosids</taxon>
        <taxon>fabids</taxon>
        <taxon>Fabales</taxon>
        <taxon>Fabaceae</taxon>
        <taxon>Papilionoideae</taxon>
        <taxon>50 kb inversion clade</taxon>
        <taxon>NPAAA clade</taxon>
        <taxon>indigoferoid/millettioid clade</taxon>
        <taxon>Phaseoleae</taxon>
        <taxon>Mucuna</taxon>
    </lineage>
</organism>
<sequence>ITNLTDRNGSTRKIAMCSRITLLCKFYLMPTTTSLQLTPCLHHIPTPTTIKMTSNPISNFVVAMAPKNVAGNKSDIA</sequence>
<evidence type="ECO:0000313" key="2">
    <source>
        <dbReference type="Proteomes" id="UP000257109"/>
    </source>
</evidence>
<name>A0A371FJJ6_MUCPR</name>
<feature type="non-terminal residue" evidence="1">
    <location>
        <position position="1"/>
    </location>
</feature>
<dbReference type="EMBL" id="QJKJ01008909">
    <property type="protein sequence ID" value="RDX78303.1"/>
    <property type="molecule type" value="Genomic_DNA"/>
</dbReference>
<comment type="caution">
    <text evidence="1">The sequence shown here is derived from an EMBL/GenBank/DDBJ whole genome shotgun (WGS) entry which is preliminary data.</text>
</comment>
<accession>A0A371FJJ6</accession>
<evidence type="ECO:0000313" key="1">
    <source>
        <dbReference type="EMBL" id="RDX78303.1"/>
    </source>
</evidence>
<dbReference type="AlphaFoldDB" id="A0A371FJJ6"/>